<dbReference type="InterPro" id="IPR025996">
    <property type="entry name" value="MT1864/Rv1816-like_C"/>
</dbReference>
<evidence type="ECO:0000313" key="6">
    <source>
        <dbReference type="EMBL" id="RDI43658.1"/>
    </source>
</evidence>
<dbReference type="Proteomes" id="UP000255355">
    <property type="component" value="Unassembled WGS sequence"/>
</dbReference>
<evidence type="ECO:0000256" key="1">
    <source>
        <dbReference type="ARBA" id="ARBA00023015"/>
    </source>
</evidence>
<dbReference type="PROSITE" id="PS50977">
    <property type="entry name" value="HTH_TETR_2"/>
    <property type="match status" value="1"/>
</dbReference>
<keyword evidence="1" id="KW-0805">Transcription regulation</keyword>
<sequence length="213" mass="22908">MPTSVRLVLTMSADRPYHHGGLRDQLLERAEQALREHGAEQLSLRRLAREVGVTHNAPSRHFPDKQALLDALALRGFQRIGEANRGAAAAAEGQSFERQFRVLARAYVDFALDNPALLTLMFARKHSPAAGTEVAAAVEDAFAVPVALTAAAQARGEIVEGDPMRIGWTVAVALQGLVSFVTSGLVAPEGIDDLLDETVTRLTRGLLPRNTTG</sequence>
<organism evidence="6 7">
    <name type="scientific">Nocardia mexicana</name>
    <dbReference type="NCBI Taxonomy" id="279262"/>
    <lineage>
        <taxon>Bacteria</taxon>
        <taxon>Bacillati</taxon>
        <taxon>Actinomycetota</taxon>
        <taxon>Actinomycetes</taxon>
        <taxon>Mycobacteriales</taxon>
        <taxon>Nocardiaceae</taxon>
        <taxon>Nocardia</taxon>
    </lineage>
</organism>
<gene>
    <name evidence="6" type="ORF">DFR68_11945</name>
</gene>
<dbReference type="GO" id="GO:0003700">
    <property type="term" value="F:DNA-binding transcription factor activity"/>
    <property type="evidence" value="ECO:0007669"/>
    <property type="project" value="TreeGrafter"/>
</dbReference>
<feature type="domain" description="HTH tetR-type" evidence="5">
    <location>
        <begin position="20"/>
        <end position="80"/>
    </location>
</feature>
<dbReference type="AlphaFoldDB" id="A0A370GIN1"/>
<dbReference type="InterPro" id="IPR009057">
    <property type="entry name" value="Homeodomain-like_sf"/>
</dbReference>
<dbReference type="PANTHER" id="PTHR30055">
    <property type="entry name" value="HTH-TYPE TRANSCRIPTIONAL REGULATOR RUTR"/>
    <property type="match status" value="1"/>
</dbReference>
<evidence type="ECO:0000256" key="3">
    <source>
        <dbReference type="ARBA" id="ARBA00023163"/>
    </source>
</evidence>
<dbReference type="PANTHER" id="PTHR30055:SF220">
    <property type="entry name" value="TETR-FAMILY REGULATORY PROTEIN"/>
    <property type="match status" value="1"/>
</dbReference>
<dbReference type="SUPFAM" id="SSF48498">
    <property type="entry name" value="Tetracyclin repressor-like, C-terminal domain"/>
    <property type="match status" value="1"/>
</dbReference>
<feature type="DNA-binding region" description="H-T-H motif" evidence="4">
    <location>
        <begin position="43"/>
        <end position="62"/>
    </location>
</feature>
<keyword evidence="3" id="KW-0804">Transcription</keyword>
<proteinExistence type="predicted"/>
<comment type="caution">
    <text evidence="6">The sequence shown here is derived from an EMBL/GenBank/DDBJ whole genome shotgun (WGS) entry which is preliminary data.</text>
</comment>
<evidence type="ECO:0000313" key="7">
    <source>
        <dbReference type="Proteomes" id="UP000255355"/>
    </source>
</evidence>
<keyword evidence="2 4" id="KW-0238">DNA-binding</keyword>
<dbReference type="SUPFAM" id="SSF46689">
    <property type="entry name" value="Homeodomain-like"/>
    <property type="match status" value="1"/>
</dbReference>
<dbReference type="InterPro" id="IPR001647">
    <property type="entry name" value="HTH_TetR"/>
</dbReference>
<accession>A0A370GIN1</accession>
<dbReference type="Pfam" id="PF13305">
    <property type="entry name" value="TetR_C_33"/>
    <property type="match status" value="1"/>
</dbReference>
<evidence type="ECO:0000256" key="4">
    <source>
        <dbReference type="PROSITE-ProRule" id="PRU00335"/>
    </source>
</evidence>
<protein>
    <submittedName>
        <fullName evidence="6">TetR family transcriptional regulator</fullName>
    </submittedName>
</protein>
<reference evidence="6 7" key="1">
    <citation type="submission" date="2018-07" db="EMBL/GenBank/DDBJ databases">
        <title>Genomic Encyclopedia of Type Strains, Phase IV (KMG-IV): sequencing the most valuable type-strain genomes for metagenomic binning, comparative biology and taxonomic classification.</title>
        <authorList>
            <person name="Goeker M."/>
        </authorList>
    </citation>
    <scope>NUCLEOTIDE SEQUENCE [LARGE SCALE GENOMIC DNA]</scope>
    <source>
        <strain evidence="6 7">DSM 44952</strain>
    </source>
</reference>
<dbReference type="Gene3D" id="1.10.357.10">
    <property type="entry name" value="Tetracycline Repressor, domain 2"/>
    <property type="match status" value="1"/>
</dbReference>
<dbReference type="STRING" id="1210089.GCA_001613165_05981"/>
<dbReference type="GO" id="GO:0000976">
    <property type="term" value="F:transcription cis-regulatory region binding"/>
    <property type="evidence" value="ECO:0007669"/>
    <property type="project" value="TreeGrafter"/>
</dbReference>
<dbReference type="EMBL" id="QQAZ01000019">
    <property type="protein sequence ID" value="RDI43658.1"/>
    <property type="molecule type" value="Genomic_DNA"/>
</dbReference>
<evidence type="ECO:0000256" key="2">
    <source>
        <dbReference type="ARBA" id="ARBA00023125"/>
    </source>
</evidence>
<dbReference type="Pfam" id="PF00440">
    <property type="entry name" value="TetR_N"/>
    <property type="match status" value="1"/>
</dbReference>
<evidence type="ECO:0000259" key="5">
    <source>
        <dbReference type="PROSITE" id="PS50977"/>
    </source>
</evidence>
<dbReference type="InterPro" id="IPR036271">
    <property type="entry name" value="Tet_transcr_reg_TetR-rel_C_sf"/>
</dbReference>
<dbReference type="InterPro" id="IPR050109">
    <property type="entry name" value="HTH-type_TetR-like_transc_reg"/>
</dbReference>
<keyword evidence="7" id="KW-1185">Reference proteome</keyword>
<name>A0A370GIN1_9NOCA</name>